<feature type="region of interest" description="Disordered" evidence="1">
    <location>
        <begin position="353"/>
        <end position="400"/>
    </location>
</feature>
<dbReference type="Proteomes" id="UP001633002">
    <property type="component" value="Unassembled WGS sequence"/>
</dbReference>
<sequence>MAVSSSKKPGKKKGGKGKETVENANLKKQREQNLAANPFHTLAGIFEVDMLEGNDMEVVQPGEQVQLADAKHRSTHEAEVVGAEAGISPVKTLSKFQISTDVMLTNADNVEDIIESVNESPTSGDKDFNKSARELAQSSDLLLQQAQLQAQLFQENIRSIIGNGDRLESGSEECRSQEPIPQLQNEYHGTLPSLQPSTKWSDIDPDLEREDTQQTPATLAQILIEDEQKRETERERRGNGSADEQELKEVVHSWEPVAVLAEEVAMWKLQRPRAEDSIERAVVFRAKKGADLPVTIGDSQGRGATWRRLNGGRLRQPSFESPTLNDEEEDDVVQELPGGILPAMCDLEGISSGEFKEKEDPPNIPEPAPASKGITRPAECTDSTPDRGNANKKQVTSDPHKLQKQLLFSQEIGANWLAERWESQVAQQQGGILTPQEGGRRPNLHIVQPFLLLVGLGRMLQATRIWKVDAVSRGKGTARLAQVLEEN</sequence>
<name>A0ABD3I8U6_9MARC</name>
<feature type="region of interest" description="Disordered" evidence="1">
    <location>
        <begin position="187"/>
        <end position="248"/>
    </location>
</feature>
<feature type="region of interest" description="Disordered" evidence="1">
    <location>
        <begin position="1"/>
        <end position="33"/>
    </location>
</feature>
<dbReference type="EMBL" id="JBJQOH010000002">
    <property type="protein sequence ID" value="KAL3697984.1"/>
    <property type="molecule type" value="Genomic_DNA"/>
</dbReference>
<feature type="compositionally biased region" description="Polar residues" evidence="1">
    <location>
        <begin position="187"/>
        <end position="200"/>
    </location>
</feature>
<feature type="compositionally biased region" description="Basic and acidic residues" evidence="1">
    <location>
        <begin position="226"/>
        <end position="238"/>
    </location>
</feature>
<organism evidence="2 3">
    <name type="scientific">Riccia sorocarpa</name>
    <dbReference type="NCBI Taxonomy" id="122646"/>
    <lineage>
        <taxon>Eukaryota</taxon>
        <taxon>Viridiplantae</taxon>
        <taxon>Streptophyta</taxon>
        <taxon>Embryophyta</taxon>
        <taxon>Marchantiophyta</taxon>
        <taxon>Marchantiopsida</taxon>
        <taxon>Marchantiidae</taxon>
        <taxon>Marchantiales</taxon>
        <taxon>Ricciaceae</taxon>
        <taxon>Riccia</taxon>
    </lineage>
</organism>
<dbReference type="AlphaFoldDB" id="A0ABD3I8U6"/>
<evidence type="ECO:0000313" key="3">
    <source>
        <dbReference type="Proteomes" id="UP001633002"/>
    </source>
</evidence>
<accession>A0ABD3I8U6</accession>
<evidence type="ECO:0000256" key="1">
    <source>
        <dbReference type="SAM" id="MobiDB-lite"/>
    </source>
</evidence>
<reference evidence="2 3" key="1">
    <citation type="submission" date="2024-09" db="EMBL/GenBank/DDBJ databases">
        <title>Chromosome-scale assembly of Riccia sorocarpa.</title>
        <authorList>
            <person name="Paukszto L."/>
        </authorList>
    </citation>
    <scope>NUCLEOTIDE SEQUENCE [LARGE SCALE GENOMIC DNA]</scope>
    <source>
        <strain evidence="2">LP-2024</strain>
        <tissue evidence="2">Aerial parts of the thallus</tissue>
    </source>
</reference>
<evidence type="ECO:0000313" key="2">
    <source>
        <dbReference type="EMBL" id="KAL3697984.1"/>
    </source>
</evidence>
<protein>
    <submittedName>
        <fullName evidence="2">Uncharacterized protein</fullName>
    </submittedName>
</protein>
<proteinExistence type="predicted"/>
<gene>
    <name evidence="2" type="ORF">R1sor_012060</name>
</gene>
<comment type="caution">
    <text evidence="2">The sequence shown here is derived from an EMBL/GenBank/DDBJ whole genome shotgun (WGS) entry which is preliminary data.</text>
</comment>
<keyword evidence="3" id="KW-1185">Reference proteome</keyword>